<dbReference type="PROSITE" id="PS50887">
    <property type="entry name" value="GGDEF"/>
    <property type="match status" value="1"/>
</dbReference>
<dbReference type="SMART" id="SM00086">
    <property type="entry name" value="PAC"/>
    <property type="match status" value="1"/>
</dbReference>
<dbReference type="RefSeq" id="WP_255852430.1">
    <property type="nucleotide sequence ID" value="NZ_CP073347.1"/>
</dbReference>
<evidence type="ECO:0000256" key="5">
    <source>
        <dbReference type="ARBA" id="ARBA00023136"/>
    </source>
</evidence>
<dbReference type="Pfam" id="PF00563">
    <property type="entry name" value="EAL"/>
    <property type="match status" value="1"/>
</dbReference>
<dbReference type="CDD" id="cd01948">
    <property type="entry name" value="EAL"/>
    <property type="match status" value="1"/>
</dbReference>
<evidence type="ECO:0000256" key="1">
    <source>
        <dbReference type="ARBA" id="ARBA00004651"/>
    </source>
</evidence>
<dbReference type="NCBIfam" id="TIGR00254">
    <property type="entry name" value="GGDEF"/>
    <property type="match status" value="1"/>
</dbReference>
<dbReference type="InterPro" id="IPR013767">
    <property type="entry name" value="PAS_fold"/>
</dbReference>
<reference evidence="11" key="1">
    <citation type="submission" date="2021-04" db="EMBL/GenBank/DDBJ databases">
        <title>Oceanospirillales bacteria with DddD are important DMSP degraders in coastal seawater.</title>
        <authorList>
            <person name="Liu J."/>
        </authorList>
    </citation>
    <scope>NUCLEOTIDE SEQUENCE</scope>
    <source>
        <strain evidence="11">D13-1</strain>
    </source>
</reference>
<dbReference type="SUPFAM" id="SSF55073">
    <property type="entry name" value="Nucleotide cyclase"/>
    <property type="match status" value="1"/>
</dbReference>
<dbReference type="InterPro" id="IPR035965">
    <property type="entry name" value="PAS-like_dom_sf"/>
</dbReference>
<keyword evidence="12" id="KW-1185">Reference proteome</keyword>
<protein>
    <submittedName>
        <fullName evidence="11">EAL domain-containing protein</fullName>
    </submittedName>
</protein>
<sequence>MHFRTDATALPRYLIVGMIGTVLLLLLVILSYLTGSSYVDRRDALDVQAVQVRGLLEQRLVREADSVEHYAGFLLGRAESVLRDETRERVDQAYAVAEAIYLRERGRRSAQEIQALIGEALRNLRFFSGRGYIFIDDLAGNAVLAPQNPEREGKNLLQSPLAQERIAMRGLLDAVRNPAGAGYFRYRWEVPGSGGAASDKITYVRRFDAFDWIIGTGDYVARMQRDLQGKLLQRTRAIRFNDNGFIAVLDRQGRILDDGRPADPEVGVDAGALQQKVLSVLPGLNVAGLYVTVPAVHPVSGQAESVLGLVRPLPLTNWVQVALLYPSDANSLLQEQRNDLSDAMALNASRILTSVVVAAAVALLVALFYARWIKALFVRYQQGIDQRELQLTRNAQALQLAARVFESSREGIIVSDADNRIRAVNGAYCEITGYSAEDALGRNPSFMSSGRHDEDFYRRLWCDLAQQGRWQGEVWNRRKNGEVYPEWLSIHVHRNADDQIENYIATFRDISERKRVQERLSYLASYDTLTDLPNQRLFEAQVGQAMAQSELVPGRVLAVLLVDLDRFRNINDSLGHDIGDRVLQSIAARLAALIPQDGMLSRQGGDEFALLLPDEASLQRVAALVQALLQQIARPVTQSEQELVVTPSIGVAVYPQDGSDYSTLLRNADAALSFAKAQGRNQYQFFMPALNRRVSKRLQLENALRQALVRNEFRLVYQPQYYLERGLLSGSEALLRWHSALLGPVGPADFIPLAEETGLMGPIGDWVLQHACEQGAQWLAQGIAMPVAVNVSACQFLPDLPAKVAAALNVSGFEARLLVIEVTESALMQDIGRTAQLLRQLKALGVEVALDDFGTGHSSLAYLKRFALDKLKIDRSFISGLPEDADDTAIIKAMLDMARHLGLKVVAEGIETVQQQDYLASLGCEAGQGYLYAKPLAARQMTARLAAAAMYERVPA</sequence>
<dbReference type="InterPro" id="IPR052155">
    <property type="entry name" value="Biofilm_reg_signaling"/>
</dbReference>
<evidence type="ECO:0000259" key="9">
    <source>
        <dbReference type="PROSITE" id="PS50883"/>
    </source>
</evidence>
<name>A0ABY5HEW4_9GAMM</name>
<feature type="domain" description="EAL" evidence="9">
    <location>
        <begin position="697"/>
        <end position="949"/>
    </location>
</feature>
<keyword evidence="2" id="KW-1003">Cell membrane</keyword>
<dbReference type="InterPro" id="IPR029787">
    <property type="entry name" value="Nucleotide_cyclase"/>
</dbReference>
<evidence type="ECO:0000256" key="4">
    <source>
        <dbReference type="ARBA" id="ARBA00022989"/>
    </source>
</evidence>
<evidence type="ECO:0000256" key="3">
    <source>
        <dbReference type="ARBA" id="ARBA00022692"/>
    </source>
</evidence>
<dbReference type="CDD" id="cd00130">
    <property type="entry name" value="PAS"/>
    <property type="match status" value="1"/>
</dbReference>
<feature type="domain" description="GGDEF" evidence="10">
    <location>
        <begin position="555"/>
        <end position="688"/>
    </location>
</feature>
<dbReference type="InterPro" id="IPR000160">
    <property type="entry name" value="GGDEF_dom"/>
</dbReference>
<organism evidence="11 12">
    <name type="scientific">Marinobacterium rhizophilum</name>
    <dbReference type="NCBI Taxonomy" id="420402"/>
    <lineage>
        <taxon>Bacteria</taxon>
        <taxon>Pseudomonadati</taxon>
        <taxon>Pseudomonadota</taxon>
        <taxon>Gammaproteobacteria</taxon>
        <taxon>Oceanospirillales</taxon>
        <taxon>Oceanospirillaceae</taxon>
        <taxon>Marinobacterium</taxon>
    </lineage>
</organism>
<dbReference type="PROSITE" id="PS50112">
    <property type="entry name" value="PAS"/>
    <property type="match status" value="1"/>
</dbReference>
<feature type="transmembrane region" description="Helical" evidence="6">
    <location>
        <begin position="12"/>
        <end position="33"/>
    </location>
</feature>
<dbReference type="InterPro" id="IPR004010">
    <property type="entry name" value="Double_Cache_2"/>
</dbReference>
<dbReference type="EMBL" id="CP073347">
    <property type="protein sequence ID" value="UTW10391.1"/>
    <property type="molecule type" value="Genomic_DNA"/>
</dbReference>
<dbReference type="Pfam" id="PF08269">
    <property type="entry name" value="dCache_2"/>
    <property type="match status" value="1"/>
</dbReference>
<dbReference type="Proteomes" id="UP001058461">
    <property type="component" value="Chromosome"/>
</dbReference>
<dbReference type="SMART" id="SM00052">
    <property type="entry name" value="EAL"/>
    <property type="match status" value="1"/>
</dbReference>
<proteinExistence type="predicted"/>
<evidence type="ECO:0000259" key="7">
    <source>
        <dbReference type="PROSITE" id="PS50112"/>
    </source>
</evidence>
<dbReference type="InterPro" id="IPR033480">
    <property type="entry name" value="sCache_2"/>
</dbReference>
<dbReference type="InterPro" id="IPR000014">
    <property type="entry name" value="PAS"/>
</dbReference>
<comment type="subcellular location">
    <subcellularLocation>
        <location evidence="1">Cell membrane</location>
        <topology evidence="1">Multi-pass membrane protein</topology>
    </subcellularLocation>
</comment>
<dbReference type="PANTHER" id="PTHR44757">
    <property type="entry name" value="DIGUANYLATE CYCLASE DGCP"/>
    <property type="match status" value="1"/>
</dbReference>
<evidence type="ECO:0000259" key="8">
    <source>
        <dbReference type="PROSITE" id="PS50113"/>
    </source>
</evidence>
<feature type="transmembrane region" description="Helical" evidence="6">
    <location>
        <begin position="351"/>
        <end position="372"/>
    </location>
</feature>
<dbReference type="PANTHER" id="PTHR44757:SF2">
    <property type="entry name" value="BIOFILM ARCHITECTURE MAINTENANCE PROTEIN MBAA"/>
    <property type="match status" value="1"/>
</dbReference>
<evidence type="ECO:0000313" key="11">
    <source>
        <dbReference type="EMBL" id="UTW10391.1"/>
    </source>
</evidence>
<keyword evidence="4 6" id="KW-1133">Transmembrane helix</keyword>
<dbReference type="InterPro" id="IPR043128">
    <property type="entry name" value="Rev_trsase/Diguanyl_cyclase"/>
</dbReference>
<dbReference type="Gene3D" id="3.30.70.270">
    <property type="match status" value="1"/>
</dbReference>
<dbReference type="InterPro" id="IPR001633">
    <property type="entry name" value="EAL_dom"/>
</dbReference>
<dbReference type="SMART" id="SM00091">
    <property type="entry name" value="PAS"/>
    <property type="match status" value="1"/>
</dbReference>
<gene>
    <name evidence="11" type="ORF">KDW95_13900</name>
</gene>
<dbReference type="NCBIfam" id="TIGR00229">
    <property type="entry name" value="sensory_box"/>
    <property type="match status" value="1"/>
</dbReference>
<dbReference type="InterPro" id="IPR000700">
    <property type="entry name" value="PAS-assoc_C"/>
</dbReference>
<evidence type="ECO:0000259" key="10">
    <source>
        <dbReference type="PROSITE" id="PS50887"/>
    </source>
</evidence>
<evidence type="ECO:0000256" key="6">
    <source>
        <dbReference type="SAM" id="Phobius"/>
    </source>
</evidence>
<dbReference type="Gene3D" id="3.30.450.20">
    <property type="entry name" value="PAS domain"/>
    <property type="match status" value="2"/>
</dbReference>
<dbReference type="PROSITE" id="PS50113">
    <property type="entry name" value="PAC"/>
    <property type="match status" value="1"/>
</dbReference>
<accession>A0ABY5HEW4</accession>
<dbReference type="SMART" id="SM01049">
    <property type="entry name" value="Cache_2"/>
    <property type="match status" value="1"/>
</dbReference>
<dbReference type="CDD" id="cd01949">
    <property type="entry name" value="GGDEF"/>
    <property type="match status" value="1"/>
</dbReference>
<dbReference type="Pfam" id="PF00989">
    <property type="entry name" value="PAS"/>
    <property type="match status" value="1"/>
</dbReference>
<dbReference type="InterPro" id="IPR001610">
    <property type="entry name" value="PAC"/>
</dbReference>
<dbReference type="Gene3D" id="3.20.20.450">
    <property type="entry name" value="EAL domain"/>
    <property type="match status" value="1"/>
</dbReference>
<evidence type="ECO:0000313" key="12">
    <source>
        <dbReference type="Proteomes" id="UP001058461"/>
    </source>
</evidence>
<keyword evidence="3 6" id="KW-0812">Transmembrane</keyword>
<keyword evidence="5 6" id="KW-0472">Membrane</keyword>
<feature type="domain" description="PAC" evidence="8">
    <location>
        <begin position="470"/>
        <end position="522"/>
    </location>
</feature>
<dbReference type="PROSITE" id="PS50883">
    <property type="entry name" value="EAL"/>
    <property type="match status" value="1"/>
</dbReference>
<dbReference type="SUPFAM" id="SSF55785">
    <property type="entry name" value="PYP-like sensor domain (PAS domain)"/>
    <property type="match status" value="1"/>
</dbReference>
<dbReference type="SUPFAM" id="SSF141868">
    <property type="entry name" value="EAL domain-like"/>
    <property type="match status" value="1"/>
</dbReference>
<feature type="domain" description="PAS" evidence="7">
    <location>
        <begin position="397"/>
        <end position="455"/>
    </location>
</feature>
<dbReference type="InterPro" id="IPR035919">
    <property type="entry name" value="EAL_sf"/>
</dbReference>
<dbReference type="Pfam" id="PF00990">
    <property type="entry name" value="GGDEF"/>
    <property type="match status" value="1"/>
</dbReference>
<dbReference type="SMART" id="SM00267">
    <property type="entry name" value="GGDEF"/>
    <property type="match status" value="1"/>
</dbReference>
<evidence type="ECO:0000256" key="2">
    <source>
        <dbReference type="ARBA" id="ARBA00022475"/>
    </source>
</evidence>